<protein>
    <submittedName>
        <fullName evidence="2">Uncharacterized protein</fullName>
    </submittedName>
</protein>
<comment type="caution">
    <text evidence="2">The sequence shown here is derived from an EMBL/GenBank/DDBJ whole genome shotgun (WGS) entry which is preliminary data.</text>
</comment>
<gene>
    <name evidence="2" type="ORF">RIF29_24028</name>
</gene>
<keyword evidence="3" id="KW-1185">Reference proteome</keyword>
<proteinExistence type="predicted"/>
<evidence type="ECO:0000313" key="3">
    <source>
        <dbReference type="Proteomes" id="UP001372338"/>
    </source>
</evidence>
<feature type="region of interest" description="Disordered" evidence="1">
    <location>
        <begin position="113"/>
        <end position="205"/>
    </location>
</feature>
<sequence length="252" mass="28247">MNYAICANVAKLMLRLVSSYFHLHASPHYSIVRCIVFAMRSGVLFRLNKLGMVVRESHTMSGVRKRMKPKEEEGEVNVPEDTAGKEKQPCNFVATQTEEVAAMFTKCQIEHNVEENQKSPGPKAQVVEVSGKSVASENVPNIPDDESEKNTADAVGTDDKDDPRNDNDPKEDKEESATTKISTQETRTGVKKWKRIPKPNHEHVQLTPMVQKRKNDNSCDKPQDMDLDLFIPAKKQSVDSMAKAASQPCHEQ</sequence>
<feature type="compositionally biased region" description="Basic and acidic residues" evidence="1">
    <location>
        <begin position="157"/>
        <end position="177"/>
    </location>
</feature>
<feature type="compositionally biased region" description="Polar residues" evidence="1">
    <location>
        <begin position="178"/>
        <end position="187"/>
    </location>
</feature>
<accession>A0AAN9EP56</accession>
<dbReference type="Proteomes" id="UP001372338">
    <property type="component" value="Unassembled WGS sequence"/>
</dbReference>
<name>A0AAN9EP56_CROPI</name>
<feature type="region of interest" description="Disordered" evidence="1">
    <location>
        <begin position="63"/>
        <end position="85"/>
    </location>
</feature>
<reference evidence="2 3" key="1">
    <citation type="submission" date="2024-01" db="EMBL/GenBank/DDBJ databases">
        <title>The genomes of 5 underutilized Papilionoideae crops provide insights into root nodulation and disease resistanc.</title>
        <authorList>
            <person name="Yuan L."/>
        </authorList>
    </citation>
    <scope>NUCLEOTIDE SEQUENCE [LARGE SCALE GENOMIC DNA]</scope>
    <source>
        <strain evidence="2">ZHUSHIDOU_FW_LH</strain>
        <tissue evidence="2">Leaf</tissue>
    </source>
</reference>
<organism evidence="2 3">
    <name type="scientific">Crotalaria pallida</name>
    <name type="common">Smooth rattlebox</name>
    <name type="synonym">Crotalaria striata</name>
    <dbReference type="NCBI Taxonomy" id="3830"/>
    <lineage>
        <taxon>Eukaryota</taxon>
        <taxon>Viridiplantae</taxon>
        <taxon>Streptophyta</taxon>
        <taxon>Embryophyta</taxon>
        <taxon>Tracheophyta</taxon>
        <taxon>Spermatophyta</taxon>
        <taxon>Magnoliopsida</taxon>
        <taxon>eudicotyledons</taxon>
        <taxon>Gunneridae</taxon>
        <taxon>Pentapetalae</taxon>
        <taxon>rosids</taxon>
        <taxon>fabids</taxon>
        <taxon>Fabales</taxon>
        <taxon>Fabaceae</taxon>
        <taxon>Papilionoideae</taxon>
        <taxon>50 kb inversion clade</taxon>
        <taxon>genistoids sensu lato</taxon>
        <taxon>core genistoids</taxon>
        <taxon>Crotalarieae</taxon>
        <taxon>Crotalaria</taxon>
    </lineage>
</organism>
<evidence type="ECO:0000256" key="1">
    <source>
        <dbReference type="SAM" id="MobiDB-lite"/>
    </source>
</evidence>
<dbReference type="EMBL" id="JAYWIO010000005">
    <property type="protein sequence ID" value="KAK7258450.1"/>
    <property type="molecule type" value="Genomic_DNA"/>
</dbReference>
<dbReference type="AlphaFoldDB" id="A0AAN9EP56"/>
<feature type="compositionally biased region" description="Basic residues" evidence="1">
    <location>
        <begin position="189"/>
        <end position="198"/>
    </location>
</feature>
<evidence type="ECO:0000313" key="2">
    <source>
        <dbReference type="EMBL" id="KAK7258450.1"/>
    </source>
</evidence>